<feature type="transmembrane region" description="Helical" evidence="1">
    <location>
        <begin position="37"/>
        <end position="57"/>
    </location>
</feature>
<organism evidence="2 3">
    <name type="scientific">Paenibacillus gallinarum</name>
    <dbReference type="NCBI Taxonomy" id="2762232"/>
    <lineage>
        <taxon>Bacteria</taxon>
        <taxon>Bacillati</taxon>
        <taxon>Bacillota</taxon>
        <taxon>Bacilli</taxon>
        <taxon>Bacillales</taxon>
        <taxon>Paenibacillaceae</taxon>
        <taxon>Paenibacillus</taxon>
    </lineage>
</organism>
<evidence type="ECO:0000313" key="2">
    <source>
        <dbReference type="EMBL" id="MBD7971000.1"/>
    </source>
</evidence>
<dbReference type="RefSeq" id="WP_191804576.1">
    <property type="nucleotide sequence ID" value="NZ_JACSQL010000019.1"/>
</dbReference>
<comment type="caution">
    <text evidence="2">The sequence shown here is derived from an EMBL/GenBank/DDBJ whole genome shotgun (WGS) entry which is preliminary data.</text>
</comment>
<evidence type="ECO:0000256" key="1">
    <source>
        <dbReference type="SAM" id="Phobius"/>
    </source>
</evidence>
<proteinExistence type="predicted"/>
<dbReference type="EMBL" id="JACSQL010000019">
    <property type="protein sequence ID" value="MBD7971000.1"/>
    <property type="molecule type" value="Genomic_DNA"/>
</dbReference>
<evidence type="ECO:0000313" key="3">
    <source>
        <dbReference type="Proteomes" id="UP000608071"/>
    </source>
</evidence>
<feature type="transmembrane region" description="Helical" evidence="1">
    <location>
        <begin position="12"/>
        <end position="31"/>
    </location>
</feature>
<gene>
    <name evidence="2" type="ORF">H9647_23310</name>
</gene>
<keyword evidence="1" id="KW-0472">Membrane</keyword>
<keyword evidence="3" id="KW-1185">Reference proteome</keyword>
<evidence type="ECO:0008006" key="4">
    <source>
        <dbReference type="Google" id="ProtNLM"/>
    </source>
</evidence>
<keyword evidence="1" id="KW-0812">Transmembrane</keyword>
<reference evidence="2 3" key="1">
    <citation type="submission" date="2020-08" db="EMBL/GenBank/DDBJ databases">
        <title>A Genomic Blueprint of the Chicken Gut Microbiome.</title>
        <authorList>
            <person name="Gilroy R."/>
            <person name="Ravi A."/>
            <person name="Getino M."/>
            <person name="Pursley I."/>
            <person name="Horton D.L."/>
            <person name="Alikhan N.-F."/>
            <person name="Baker D."/>
            <person name="Gharbi K."/>
            <person name="Hall N."/>
            <person name="Watson M."/>
            <person name="Adriaenssens E.M."/>
            <person name="Foster-Nyarko E."/>
            <person name="Jarju S."/>
            <person name="Secka A."/>
            <person name="Antonio M."/>
            <person name="Oren A."/>
            <person name="Chaudhuri R."/>
            <person name="La Ragione R.M."/>
            <person name="Hildebrand F."/>
            <person name="Pallen M.J."/>
        </authorList>
    </citation>
    <scope>NUCLEOTIDE SEQUENCE [LARGE SCALE GENOMIC DNA]</scope>
    <source>
        <strain evidence="2 3">Sa2BVA9</strain>
    </source>
</reference>
<protein>
    <recommendedName>
        <fullName evidence="4">Glycine zipper family protein</fullName>
    </recommendedName>
</protein>
<sequence length="66" mass="7099">MNNDKNKYLTIFLIIGFSSGACVSLIVSSFLDLNIGISISLGAGFGMLLGIVIGSLIDYERQNKDK</sequence>
<keyword evidence="1" id="KW-1133">Transmembrane helix</keyword>
<dbReference type="Proteomes" id="UP000608071">
    <property type="component" value="Unassembled WGS sequence"/>
</dbReference>
<accession>A0ABR8T5G0</accession>
<dbReference type="PROSITE" id="PS51257">
    <property type="entry name" value="PROKAR_LIPOPROTEIN"/>
    <property type="match status" value="1"/>
</dbReference>
<name>A0ABR8T5G0_9BACL</name>